<sequence length="132" mass="14869">MTNRSKDLPPRPAQPDMILLALFQSRLRERSLYLGEEIRAQRSRLSTHAQRARMGDMPKPDDGGTVLARIERAEQALAAVRQAQDRIGRGRYGLCDECQQLIGWDELLEAPEQTVCRSCSRFGELDVLSTGT</sequence>
<organism evidence="3 4">
    <name type="scientific">Piscinibacter gummiphilus</name>
    <dbReference type="NCBI Taxonomy" id="946333"/>
    <lineage>
        <taxon>Bacteria</taxon>
        <taxon>Pseudomonadati</taxon>
        <taxon>Pseudomonadota</taxon>
        <taxon>Betaproteobacteria</taxon>
        <taxon>Burkholderiales</taxon>
        <taxon>Sphaerotilaceae</taxon>
        <taxon>Piscinibacter</taxon>
    </lineage>
</organism>
<accession>A0ABZ0CSV7</accession>
<name>A0ABZ0CSV7_9BURK</name>
<feature type="zinc finger region" description="dksA C4-type" evidence="1">
    <location>
        <begin position="95"/>
        <end position="119"/>
    </location>
</feature>
<dbReference type="EMBL" id="CP136336">
    <property type="protein sequence ID" value="WOB06030.1"/>
    <property type="molecule type" value="Genomic_DNA"/>
</dbReference>
<reference evidence="3 4" key="1">
    <citation type="submission" date="2023-10" db="EMBL/GenBank/DDBJ databases">
        <title>Bacteria for the degradation of biodegradable plastic PBAT(Polybutylene adipate terephthalate).</title>
        <authorList>
            <person name="Weon H.-Y."/>
            <person name="Yeon J."/>
        </authorList>
    </citation>
    <scope>NUCLEOTIDE SEQUENCE [LARGE SCALE GENOMIC DNA]</scope>
    <source>
        <strain evidence="3 4">SBD 7-3</strain>
    </source>
</reference>
<proteinExistence type="predicted"/>
<evidence type="ECO:0000313" key="4">
    <source>
        <dbReference type="Proteomes" id="UP001303946"/>
    </source>
</evidence>
<feature type="compositionally biased region" description="Basic and acidic residues" evidence="2">
    <location>
        <begin position="53"/>
        <end position="62"/>
    </location>
</feature>
<evidence type="ECO:0000313" key="3">
    <source>
        <dbReference type="EMBL" id="WOB06030.1"/>
    </source>
</evidence>
<protein>
    <recommendedName>
        <fullName evidence="5">DksA C4-type domain-containing protein</fullName>
    </recommendedName>
</protein>
<feature type="region of interest" description="Disordered" evidence="2">
    <location>
        <begin position="44"/>
        <end position="64"/>
    </location>
</feature>
<evidence type="ECO:0008006" key="5">
    <source>
        <dbReference type="Google" id="ProtNLM"/>
    </source>
</evidence>
<dbReference type="Gene3D" id="1.20.120.910">
    <property type="entry name" value="DksA, coiled-coil domain"/>
    <property type="match status" value="1"/>
</dbReference>
<evidence type="ECO:0000256" key="1">
    <source>
        <dbReference type="PROSITE-ProRule" id="PRU00510"/>
    </source>
</evidence>
<dbReference type="Proteomes" id="UP001303946">
    <property type="component" value="Chromosome"/>
</dbReference>
<evidence type="ECO:0000256" key="2">
    <source>
        <dbReference type="SAM" id="MobiDB-lite"/>
    </source>
</evidence>
<keyword evidence="4" id="KW-1185">Reference proteome</keyword>
<dbReference type="RefSeq" id="WP_316698251.1">
    <property type="nucleotide sequence ID" value="NZ_CP136336.1"/>
</dbReference>
<dbReference type="PROSITE" id="PS51128">
    <property type="entry name" value="ZF_DKSA_2"/>
    <property type="match status" value="1"/>
</dbReference>
<gene>
    <name evidence="3" type="ORF">RXV79_13975</name>
</gene>